<evidence type="ECO:0000313" key="9">
    <source>
        <dbReference type="Proteomes" id="UP000002038"/>
    </source>
</evidence>
<accession>A0A179UZ40</accession>
<dbReference type="InterPro" id="IPR002843">
    <property type="entry name" value="ATPase_V0-cplx_csu/dsu"/>
</dbReference>
<dbReference type="RefSeq" id="XP_031580716.1">
    <property type="nucleotide sequence ID" value="XM_031723534.1"/>
</dbReference>
<dbReference type="InterPro" id="IPR035067">
    <property type="entry name" value="V-type_ATPase_csu/dsu"/>
</dbReference>
<dbReference type="InterPro" id="IPR036079">
    <property type="entry name" value="ATPase_csu/dsu_sf"/>
</dbReference>
<evidence type="ECO:0000256" key="6">
    <source>
        <dbReference type="ARBA" id="ARBA00059115"/>
    </source>
</evidence>
<keyword evidence="2 7" id="KW-0813">Transport</keyword>
<comment type="similarity">
    <text evidence="1 7">Belongs to the V-ATPase V0D/AC39 subunit family.</text>
</comment>
<dbReference type="GO" id="GO:0033179">
    <property type="term" value="C:proton-transporting V-type ATPase, V0 domain"/>
    <property type="evidence" value="ECO:0007669"/>
    <property type="project" value="InterPro"/>
</dbReference>
<reference evidence="8" key="1">
    <citation type="submission" date="2009-02" db="EMBL/GenBank/DDBJ databases">
        <title>The Genome Sequence of Blastomyces dermatitidis strain SLH14081.</title>
        <authorList>
            <consortium name="The Broad Institute Genome Sequencing Platform"/>
            <consortium name="Broad Institute Microbial Sequencing Center."/>
            <person name="Champion M."/>
            <person name="Cuomo C."/>
            <person name="Ma L.-J."/>
            <person name="Henn M.R."/>
            <person name="Klein B."/>
            <person name="Goldman B."/>
            <person name="Young S."/>
            <person name="Kodira C.D."/>
            <person name="Zeng Q."/>
            <person name="Koehrsen M."/>
            <person name="Alvarado L."/>
            <person name="Berlin A.M."/>
            <person name="Heiman D.I."/>
            <person name="Hepburn T.A."/>
            <person name="Saif S."/>
            <person name="Shea T.D."/>
            <person name="Shenoy N."/>
            <person name="Sykes S."/>
            <person name="Galagan J."/>
            <person name="Nusbaum C."/>
            <person name="Birren B."/>
        </authorList>
    </citation>
    <scope>NUCLEOTIDE SEQUENCE</scope>
    <source>
        <strain evidence="8">SLH14081</strain>
    </source>
</reference>
<evidence type="ECO:0000256" key="3">
    <source>
        <dbReference type="ARBA" id="ARBA00022781"/>
    </source>
</evidence>
<dbReference type="InterPro" id="IPR044911">
    <property type="entry name" value="V-type_ATPase_csu/dsu_dom_3"/>
</dbReference>
<dbReference type="RefSeq" id="XP_031580715.1">
    <property type="nucleotide sequence ID" value="XM_031723533.1"/>
</dbReference>
<dbReference type="EMBL" id="GG657470">
    <property type="protein sequence ID" value="OAT13111.1"/>
    <property type="molecule type" value="Genomic_DNA"/>
</dbReference>
<evidence type="ECO:0000256" key="7">
    <source>
        <dbReference type="PIRNR" id="PIRNR018497"/>
    </source>
</evidence>
<dbReference type="FunFam" id="1.20.1690.10:FF:000003">
    <property type="entry name" value="V-type proton ATPase subunit"/>
    <property type="match status" value="1"/>
</dbReference>
<reference evidence="9" key="2">
    <citation type="journal article" date="2015" name="PLoS Genet.">
        <title>The dynamic genome and transcriptome of the human fungal pathogen Blastomyces and close relative Emmonsia.</title>
        <authorList>
            <person name="Munoz J.F."/>
            <person name="Gauthier G.M."/>
            <person name="Desjardins C.A."/>
            <person name="Gallo J.E."/>
            <person name="Holder J."/>
            <person name="Sullivan T.D."/>
            <person name="Marty A.J."/>
            <person name="Carmen J.C."/>
            <person name="Chen Z."/>
            <person name="Ding L."/>
            <person name="Gujja S."/>
            <person name="Magrini V."/>
            <person name="Misas E."/>
            <person name="Mitreva M."/>
            <person name="Priest M."/>
            <person name="Saif S."/>
            <person name="Whiston E.A."/>
            <person name="Young S."/>
            <person name="Zeng Q."/>
            <person name="Goldman W.E."/>
            <person name="Mardis E.R."/>
            <person name="Taylor J.W."/>
            <person name="McEwen J.G."/>
            <person name="Clay O.K."/>
            <person name="Klein B.S."/>
            <person name="Cuomo C.A."/>
        </authorList>
    </citation>
    <scope>NUCLEOTIDE SEQUENCE [LARGE SCALE GENOMIC DNA]</scope>
    <source>
        <strain evidence="9">SLH14081</strain>
    </source>
</reference>
<dbReference type="PIRSF" id="PIRSF018497">
    <property type="entry name" value="V-ATP_synth_D"/>
    <property type="match status" value="1"/>
</dbReference>
<comment type="subunit">
    <text evidence="7">V-ATPase is a heteromultimeric enzyme made up of two complexes: the ATP-hydrolytic V1 complex and the proton translocation V0 complex.</text>
</comment>
<evidence type="ECO:0000256" key="1">
    <source>
        <dbReference type="ARBA" id="ARBA00006709"/>
    </source>
</evidence>
<dbReference type="Proteomes" id="UP000002038">
    <property type="component" value="Unassembled WGS sequence"/>
</dbReference>
<organism evidence="8 9">
    <name type="scientific">Blastomyces gilchristii (strain SLH14081)</name>
    <name type="common">Blastomyces dermatitidis</name>
    <dbReference type="NCBI Taxonomy" id="559298"/>
    <lineage>
        <taxon>Eukaryota</taxon>
        <taxon>Fungi</taxon>
        <taxon>Dikarya</taxon>
        <taxon>Ascomycota</taxon>
        <taxon>Pezizomycotina</taxon>
        <taxon>Eurotiomycetes</taxon>
        <taxon>Eurotiomycetidae</taxon>
        <taxon>Onygenales</taxon>
        <taxon>Ajellomycetaceae</taxon>
        <taxon>Blastomyces</taxon>
    </lineage>
</organism>
<dbReference type="GeneID" id="8501832"/>
<evidence type="ECO:0000256" key="5">
    <source>
        <dbReference type="ARBA" id="ARBA00029477"/>
    </source>
</evidence>
<sequence>MEGLYFNVNGGYIEGLVRGYRNSLLTSQHYGNLTQCDTIDDVKLQLGPAYGDFLAALPPNPSTSALAGKTTEKLVAEFRYLQAQATGSIAKFMEYLTYGYMIDNVALLITGTLHERDTRELLERCHPLGWFETMPVLCVATNIEELYNSVLVETPLAPYFKGSLSHQDLDELNIEIIRNMLYKNYLEDFYRFVNSEPGLKGTPTAEVMSEALEFEADRRAINITLNSFGTELSKAERKKLYPEFGKLYPEGSLMLSRADDVEGVALAVSGVGDYKAFFDAVGLNQGGVGGPGGGGSIVGGGLGNMAGGGTSDGKSLEDMFYQKEMEISKLTFTRQFTPAIIYAWVKLREQEIRNITWIAECIAQNQKERIGNYISVF</sequence>
<dbReference type="STRING" id="559298.A0A179UZ40"/>
<protein>
    <recommendedName>
        <fullName evidence="7">V-type proton ATPase subunit</fullName>
    </recommendedName>
</protein>
<evidence type="ECO:0000256" key="2">
    <source>
        <dbReference type="ARBA" id="ARBA00022448"/>
    </source>
</evidence>
<dbReference type="Gene3D" id="1.10.132.50">
    <property type="entry name" value="ATP synthase (C/AC39) subunit, domain 3"/>
    <property type="match status" value="1"/>
</dbReference>
<keyword evidence="9" id="KW-1185">Reference proteome</keyword>
<keyword evidence="4 7" id="KW-0406">Ion transport</keyword>
<dbReference type="OrthoDB" id="10250083at2759"/>
<keyword evidence="3 7" id="KW-0375">Hydrogen ion transport</keyword>
<dbReference type="EMBL" id="GG657470">
    <property type="protein sequence ID" value="OAT13110.1"/>
    <property type="molecule type" value="Genomic_DNA"/>
</dbReference>
<dbReference type="Gene3D" id="1.20.1690.10">
    <property type="entry name" value="V-type ATP synthase subunit C domain"/>
    <property type="match status" value="2"/>
</dbReference>
<proteinExistence type="inferred from homology"/>
<comment type="subunit">
    <text evidence="5">V-ATPase is a heteromultimeric enzyme composed of a peripheral catalytic V1 complex (components A to H) attached to an integral membrane V0 proton pore complex (components: a, c, c', c'', d, e, f and VOA1).</text>
</comment>
<comment type="function">
    <text evidence="6 7">Subunit of the V0 complex of vacuolar(H+)-ATPase (V-ATPase), a multisubunit enzyme composed of a peripheral complex (V1) that hydrolyzes ATP and a membrane integral complex (V0) that translocates protons. V-ATPase is responsible for acidifying and maintaining the pH of intracellular compartments. This subunit is a non-integral membrane component of the membrane pore domain and is required for proper assembly of the V0 sector. Might be involved in the regulated assembly of V1 subunits onto the membrane sector or alternatively may prevent the passage of protons through V0 pores.</text>
</comment>
<dbReference type="GO" id="GO:0046961">
    <property type="term" value="F:proton-transporting ATPase activity, rotational mechanism"/>
    <property type="evidence" value="ECO:0007669"/>
    <property type="project" value="InterPro"/>
</dbReference>
<dbReference type="AlphaFoldDB" id="A0A179UZ40"/>
<dbReference type="VEuPathDB" id="FungiDB:BDBG_08377"/>
<name>A0A179UZ40_BLAGS</name>
<dbReference type="KEGG" id="bgh:BDBG_08377"/>
<dbReference type="SUPFAM" id="SSF103486">
    <property type="entry name" value="V-type ATP synthase subunit C"/>
    <property type="match status" value="1"/>
</dbReference>
<gene>
    <name evidence="8" type="ORF">BDBG_08377</name>
</gene>
<evidence type="ECO:0000313" key="8">
    <source>
        <dbReference type="EMBL" id="OAT13110.1"/>
    </source>
</evidence>
<evidence type="ECO:0000256" key="4">
    <source>
        <dbReference type="ARBA" id="ARBA00023065"/>
    </source>
</evidence>
<dbReference type="Pfam" id="PF01992">
    <property type="entry name" value="vATP-synt_AC39"/>
    <property type="match status" value="1"/>
</dbReference>
<dbReference type="InterPro" id="IPR016727">
    <property type="entry name" value="ATPase_V0-cplx_dsu"/>
</dbReference>
<dbReference type="PANTHER" id="PTHR11028">
    <property type="entry name" value="VACUOLAR ATP SYNTHASE SUBUNIT AC39"/>
    <property type="match status" value="1"/>
</dbReference>